<dbReference type="EMBL" id="AUXX01000011">
    <property type="protein sequence ID" value="KZN67847.1"/>
    <property type="molecule type" value="Genomic_DNA"/>
</dbReference>
<dbReference type="NCBIfam" id="TIGR01730">
    <property type="entry name" value="RND_mfp"/>
    <property type="match status" value="1"/>
</dbReference>
<evidence type="ECO:0000259" key="2">
    <source>
        <dbReference type="Pfam" id="PF25967"/>
    </source>
</evidence>
<dbReference type="SUPFAM" id="SSF111369">
    <property type="entry name" value="HlyD-like secretion proteins"/>
    <property type="match status" value="1"/>
</dbReference>
<evidence type="ECO:0000313" key="4">
    <source>
        <dbReference type="Proteomes" id="UP000076661"/>
    </source>
</evidence>
<dbReference type="InterPro" id="IPR006143">
    <property type="entry name" value="RND_pump_MFP"/>
</dbReference>
<organism evidence="3 4">
    <name type="scientific">Pseudoalteromonas luteoviolacea S4060-1</name>
    <dbReference type="NCBI Taxonomy" id="1365257"/>
    <lineage>
        <taxon>Bacteria</taxon>
        <taxon>Pseudomonadati</taxon>
        <taxon>Pseudomonadota</taxon>
        <taxon>Gammaproteobacteria</taxon>
        <taxon>Alteromonadales</taxon>
        <taxon>Pseudoalteromonadaceae</taxon>
        <taxon>Pseudoalteromonas</taxon>
    </lineage>
</organism>
<comment type="similarity">
    <text evidence="1">Belongs to the membrane fusion protein (MFP) (TC 8.A.1) family.</text>
</comment>
<dbReference type="InterPro" id="IPR058627">
    <property type="entry name" value="MdtA-like_C"/>
</dbReference>
<dbReference type="Gene3D" id="2.40.50.100">
    <property type="match status" value="1"/>
</dbReference>
<dbReference type="PANTHER" id="PTHR30469">
    <property type="entry name" value="MULTIDRUG RESISTANCE PROTEIN MDTA"/>
    <property type="match status" value="1"/>
</dbReference>
<comment type="caution">
    <text evidence="3">The sequence shown here is derived from an EMBL/GenBank/DDBJ whole genome shotgun (WGS) entry which is preliminary data.</text>
</comment>
<dbReference type="Gene3D" id="1.10.287.470">
    <property type="entry name" value="Helix hairpin bin"/>
    <property type="match status" value="1"/>
</dbReference>
<dbReference type="Gene3D" id="2.40.420.20">
    <property type="match status" value="1"/>
</dbReference>
<sequence length="332" mass="37078">MATPHTPLVKTAQVSPWHDGIQGHLSCQVSVPLEYTVASESQAKLNYLVSAGSYVKAGDLLAQQDGFYLRQSLNAMQYELIQHKANLNYHEQEYQRLITLDKDHVSASAVNEHALSLELAKHSVAATLNSISTVEKQISALKHYAPADGEVTQLHSNLGSFVARGDAILSFTSSNDKELHCELPLTQFRVDQDIAQAVQFFFQSETLKLKRHAQSVNQRHQTQSVWFHVPQEHALPIGKLINVHWQSQRSKLAKLPVQAVIFERDKAYVWRVNKQYLVEKVVVEVMQNQAHDFVVQSPLQVGEQVVVLGQSNLANGTKVRLSPAPTLLAQGE</sequence>
<feature type="domain" description="Multidrug resistance protein MdtA-like C-terminal permuted SH3" evidence="2">
    <location>
        <begin position="256"/>
        <end position="309"/>
    </location>
</feature>
<dbReference type="AlphaFoldDB" id="A0A162B7N7"/>
<name>A0A162B7N7_9GAMM</name>
<dbReference type="Pfam" id="PF25967">
    <property type="entry name" value="RND-MFP_C"/>
    <property type="match status" value="1"/>
</dbReference>
<dbReference type="GO" id="GO:0015562">
    <property type="term" value="F:efflux transmembrane transporter activity"/>
    <property type="evidence" value="ECO:0007669"/>
    <property type="project" value="TreeGrafter"/>
</dbReference>
<accession>A0A162B7N7</accession>
<dbReference type="GO" id="GO:1990281">
    <property type="term" value="C:efflux pump complex"/>
    <property type="evidence" value="ECO:0007669"/>
    <property type="project" value="TreeGrafter"/>
</dbReference>
<dbReference type="Gene3D" id="2.40.30.170">
    <property type="match status" value="1"/>
</dbReference>
<reference evidence="3 4" key="1">
    <citation type="submission" date="2013-07" db="EMBL/GenBank/DDBJ databases">
        <title>Comparative Genomic and Metabolomic Analysis of Twelve Strains of Pseudoalteromonas luteoviolacea.</title>
        <authorList>
            <person name="Vynne N.G."/>
            <person name="Mansson M."/>
            <person name="Gram L."/>
        </authorList>
    </citation>
    <scope>NUCLEOTIDE SEQUENCE [LARGE SCALE GENOMIC DNA]</scope>
    <source>
        <strain evidence="3 4">S4060-1</strain>
    </source>
</reference>
<proteinExistence type="inferred from homology"/>
<gene>
    <name evidence="3" type="ORF">N478_16625</name>
</gene>
<protein>
    <recommendedName>
        <fullName evidence="2">Multidrug resistance protein MdtA-like C-terminal permuted SH3 domain-containing protein</fullName>
    </recommendedName>
</protein>
<dbReference type="PATRIC" id="fig|1365257.3.peg.1744"/>
<dbReference type="Proteomes" id="UP000076661">
    <property type="component" value="Unassembled WGS sequence"/>
</dbReference>
<evidence type="ECO:0000256" key="1">
    <source>
        <dbReference type="ARBA" id="ARBA00009477"/>
    </source>
</evidence>
<evidence type="ECO:0000313" key="3">
    <source>
        <dbReference type="EMBL" id="KZN67847.1"/>
    </source>
</evidence>